<dbReference type="Proteomes" id="UP001225356">
    <property type="component" value="Unassembled WGS sequence"/>
</dbReference>
<comment type="caution">
    <text evidence="2">The sequence shown here is derived from an EMBL/GenBank/DDBJ whole genome shotgun (WGS) entry which is preliminary data.</text>
</comment>
<organism evidence="2 3">
    <name type="scientific">Streptosporangium lutulentum</name>
    <dbReference type="NCBI Taxonomy" id="1461250"/>
    <lineage>
        <taxon>Bacteria</taxon>
        <taxon>Bacillati</taxon>
        <taxon>Actinomycetota</taxon>
        <taxon>Actinomycetes</taxon>
        <taxon>Streptosporangiales</taxon>
        <taxon>Streptosporangiaceae</taxon>
        <taxon>Streptosporangium</taxon>
    </lineage>
</organism>
<protein>
    <submittedName>
        <fullName evidence="2">Uncharacterized protein</fullName>
    </submittedName>
</protein>
<proteinExistence type="predicted"/>
<keyword evidence="3" id="KW-1185">Reference proteome</keyword>
<name>A0ABT9Q8S9_9ACTN</name>
<evidence type="ECO:0000313" key="3">
    <source>
        <dbReference type="Proteomes" id="UP001225356"/>
    </source>
</evidence>
<feature type="compositionally biased region" description="Polar residues" evidence="1">
    <location>
        <begin position="1"/>
        <end position="23"/>
    </location>
</feature>
<feature type="compositionally biased region" description="Basic residues" evidence="1">
    <location>
        <begin position="44"/>
        <end position="53"/>
    </location>
</feature>
<dbReference type="RefSeq" id="WP_307556686.1">
    <property type="nucleotide sequence ID" value="NZ_JAUSQU010000001.1"/>
</dbReference>
<accession>A0ABT9Q8S9</accession>
<evidence type="ECO:0000256" key="1">
    <source>
        <dbReference type="SAM" id="MobiDB-lite"/>
    </source>
</evidence>
<reference evidence="2 3" key="1">
    <citation type="submission" date="2023-07" db="EMBL/GenBank/DDBJ databases">
        <title>Sequencing the genomes of 1000 actinobacteria strains.</title>
        <authorList>
            <person name="Klenk H.-P."/>
        </authorList>
    </citation>
    <scope>NUCLEOTIDE SEQUENCE [LARGE SCALE GENOMIC DNA]</scope>
    <source>
        <strain evidence="2 3">DSM 46740</strain>
    </source>
</reference>
<sequence length="53" mass="5568">MPDSDPATTGFTQRSTAGRTALTTLCEPGAPMPTLAGDDEPARRQGRRAPRPS</sequence>
<feature type="region of interest" description="Disordered" evidence="1">
    <location>
        <begin position="1"/>
        <end position="53"/>
    </location>
</feature>
<gene>
    <name evidence="2" type="ORF">J2853_002021</name>
</gene>
<dbReference type="EMBL" id="JAUSQU010000001">
    <property type="protein sequence ID" value="MDP9842810.1"/>
    <property type="molecule type" value="Genomic_DNA"/>
</dbReference>
<evidence type="ECO:0000313" key="2">
    <source>
        <dbReference type="EMBL" id="MDP9842810.1"/>
    </source>
</evidence>